<dbReference type="RefSeq" id="WP_207333886.1">
    <property type="nucleotide sequence ID" value="NZ_JAFMYU010000002.1"/>
</dbReference>
<accession>A0A939G4M6</accession>
<dbReference type="Proteomes" id="UP000664795">
    <property type="component" value="Unassembled WGS sequence"/>
</dbReference>
<keyword evidence="2" id="KW-1185">Reference proteome</keyword>
<evidence type="ECO:0000313" key="1">
    <source>
        <dbReference type="EMBL" id="MBO0929916.1"/>
    </source>
</evidence>
<dbReference type="EMBL" id="JAFMYU010000002">
    <property type="protein sequence ID" value="MBO0929916.1"/>
    <property type="molecule type" value="Genomic_DNA"/>
</dbReference>
<reference evidence="1 2" key="1">
    <citation type="submission" date="2021-03" db="EMBL/GenBank/DDBJ databases">
        <title>Fibrella sp. HMF5036 genome sequencing and assembly.</title>
        <authorList>
            <person name="Kang H."/>
            <person name="Kim H."/>
            <person name="Bae S."/>
            <person name="Joh K."/>
        </authorList>
    </citation>
    <scope>NUCLEOTIDE SEQUENCE [LARGE SCALE GENOMIC DNA]</scope>
    <source>
        <strain evidence="1 2">HMF5036</strain>
    </source>
</reference>
<dbReference type="AlphaFoldDB" id="A0A939G4M6"/>
<sequence>MSLQEIEIAITKLPADEIKTLADWFTEYQEDLWDKQIEEDAKAGRLDKLINQAKEHIRQRTTSPL</sequence>
<proteinExistence type="predicted"/>
<comment type="caution">
    <text evidence="1">The sequence shown here is derived from an EMBL/GenBank/DDBJ whole genome shotgun (WGS) entry which is preliminary data.</text>
</comment>
<organism evidence="1 2">
    <name type="scientific">Fibrella aquatilis</name>
    <dbReference type="NCBI Taxonomy" id="2817059"/>
    <lineage>
        <taxon>Bacteria</taxon>
        <taxon>Pseudomonadati</taxon>
        <taxon>Bacteroidota</taxon>
        <taxon>Cytophagia</taxon>
        <taxon>Cytophagales</taxon>
        <taxon>Spirosomataceae</taxon>
        <taxon>Fibrella</taxon>
    </lineage>
</organism>
<evidence type="ECO:0000313" key="2">
    <source>
        <dbReference type="Proteomes" id="UP000664795"/>
    </source>
</evidence>
<protein>
    <recommendedName>
        <fullName evidence="3">Addiction module component</fullName>
    </recommendedName>
</protein>
<evidence type="ECO:0008006" key="3">
    <source>
        <dbReference type="Google" id="ProtNLM"/>
    </source>
</evidence>
<name>A0A939G4M6_9BACT</name>
<gene>
    <name evidence="1" type="ORF">J2I48_02875</name>
</gene>